<gene>
    <name evidence="2" type="ORF">A3F94_01510</name>
</gene>
<evidence type="ECO:0000256" key="1">
    <source>
        <dbReference type="SAM" id="Phobius"/>
    </source>
</evidence>
<reference evidence="2 3" key="1">
    <citation type="journal article" date="2016" name="Nat. Commun.">
        <title>Thousands of microbial genomes shed light on interconnected biogeochemical processes in an aquifer system.</title>
        <authorList>
            <person name="Anantharaman K."/>
            <person name="Brown C.T."/>
            <person name="Hug L.A."/>
            <person name="Sharon I."/>
            <person name="Castelle C.J."/>
            <person name="Probst A.J."/>
            <person name="Thomas B.C."/>
            <person name="Singh A."/>
            <person name="Wilkins M.J."/>
            <person name="Karaoz U."/>
            <person name="Brodie E.L."/>
            <person name="Williams K.H."/>
            <person name="Hubbard S.S."/>
            <person name="Banfield J.F."/>
        </authorList>
    </citation>
    <scope>NUCLEOTIDE SEQUENCE [LARGE SCALE GENOMIC DNA]</scope>
</reference>
<dbReference type="AlphaFoldDB" id="A0A1G2HG89"/>
<accession>A0A1G2HG89</accession>
<comment type="caution">
    <text evidence="2">The sequence shown here is derived from an EMBL/GenBank/DDBJ whole genome shotgun (WGS) entry which is preliminary data.</text>
</comment>
<dbReference type="Proteomes" id="UP000176770">
    <property type="component" value="Unassembled WGS sequence"/>
</dbReference>
<name>A0A1G2HG89_9BACT</name>
<evidence type="ECO:0000313" key="3">
    <source>
        <dbReference type="Proteomes" id="UP000176770"/>
    </source>
</evidence>
<dbReference type="EMBL" id="MHOK01000022">
    <property type="protein sequence ID" value="OGZ61507.1"/>
    <property type="molecule type" value="Genomic_DNA"/>
</dbReference>
<feature type="transmembrane region" description="Helical" evidence="1">
    <location>
        <begin position="20"/>
        <end position="42"/>
    </location>
</feature>
<keyword evidence="1" id="KW-1133">Transmembrane helix</keyword>
<keyword evidence="1" id="KW-0812">Transmembrane</keyword>
<organism evidence="2 3">
    <name type="scientific">Candidatus Spechtbacteria bacterium RIFCSPLOWO2_12_FULL_38_22</name>
    <dbReference type="NCBI Taxonomy" id="1802165"/>
    <lineage>
        <taxon>Bacteria</taxon>
        <taxon>Candidatus Spechtiibacteriota</taxon>
    </lineage>
</organism>
<evidence type="ECO:0000313" key="2">
    <source>
        <dbReference type="EMBL" id="OGZ61507.1"/>
    </source>
</evidence>
<proteinExistence type="predicted"/>
<dbReference type="STRING" id="1802165.A3F94_01510"/>
<protein>
    <submittedName>
        <fullName evidence="2">Uncharacterized protein</fullName>
    </submittedName>
</protein>
<keyword evidence="1" id="KW-0472">Membrane</keyword>
<sequence length="139" mass="15173">MKKILKIINRRLKAKDGVALYLSILVLSAVFTIGFGIASLLLGQLKISRDVGKFIPAIYAADSGIERALYKIRANGDFASCTTSGPPAECEITVTEMDNSATYEVVVLDFSFEWCSAANKCVRSIGRLKEANRAMEANF</sequence>